<accession>A0ABX0A015</accession>
<dbReference type="SMART" id="SM00360">
    <property type="entry name" value="RRM"/>
    <property type="match status" value="1"/>
</dbReference>
<protein>
    <submittedName>
        <fullName evidence="4">RNA-binding protein</fullName>
    </submittedName>
</protein>
<feature type="compositionally biased region" description="Gly residues" evidence="2">
    <location>
        <begin position="94"/>
        <end position="135"/>
    </location>
</feature>
<dbReference type="InterPro" id="IPR052462">
    <property type="entry name" value="SLIRP/GR-RBP-like"/>
</dbReference>
<reference evidence="4 5" key="1">
    <citation type="submission" date="2020-01" db="EMBL/GenBank/DDBJ databases">
        <title>Genome analysis.</title>
        <authorList>
            <person name="Wu S."/>
            <person name="Wang G."/>
        </authorList>
    </citation>
    <scope>NUCLEOTIDE SEQUENCE [LARGE SCALE GENOMIC DNA]</scope>
    <source>
        <strain evidence="4 5">SYL130</strain>
    </source>
</reference>
<dbReference type="PROSITE" id="PS50102">
    <property type="entry name" value="RRM"/>
    <property type="match status" value="1"/>
</dbReference>
<dbReference type="PANTHER" id="PTHR48027">
    <property type="entry name" value="HETEROGENEOUS NUCLEAR RIBONUCLEOPROTEIN 87F-RELATED"/>
    <property type="match status" value="1"/>
</dbReference>
<keyword evidence="1" id="KW-0694">RNA-binding</keyword>
<dbReference type="Proteomes" id="UP000753802">
    <property type="component" value="Unassembled WGS sequence"/>
</dbReference>
<dbReference type="EMBL" id="JAACJS010000015">
    <property type="protein sequence ID" value="NCI51282.1"/>
    <property type="molecule type" value="Genomic_DNA"/>
</dbReference>
<gene>
    <name evidence="4" type="ORF">GWC95_15215</name>
</gene>
<dbReference type="InterPro" id="IPR000504">
    <property type="entry name" value="RRM_dom"/>
</dbReference>
<evidence type="ECO:0000313" key="4">
    <source>
        <dbReference type="EMBL" id="NCI51282.1"/>
    </source>
</evidence>
<keyword evidence="5" id="KW-1185">Reference proteome</keyword>
<feature type="domain" description="RRM" evidence="3">
    <location>
        <begin position="1"/>
        <end position="80"/>
    </location>
</feature>
<name>A0ABX0A015_9BACT</name>
<evidence type="ECO:0000259" key="3">
    <source>
        <dbReference type="PROSITE" id="PS50102"/>
    </source>
</evidence>
<organism evidence="4 5">
    <name type="scientific">Sediminibacterium roseum</name>
    <dbReference type="NCBI Taxonomy" id="1978412"/>
    <lineage>
        <taxon>Bacteria</taxon>
        <taxon>Pseudomonadati</taxon>
        <taxon>Bacteroidota</taxon>
        <taxon>Chitinophagia</taxon>
        <taxon>Chitinophagales</taxon>
        <taxon>Chitinophagaceae</taxon>
        <taxon>Sediminibacterium</taxon>
    </lineage>
</organism>
<dbReference type="InterPro" id="IPR035979">
    <property type="entry name" value="RBD_domain_sf"/>
</dbReference>
<comment type="caution">
    <text evidence="4">The sequence shown here is derived from an EMBL/GenBank/DDBJ whole genome shotgun (WGS) entry which is preliminary data.</text>
</comment>
<feature type="region of interest" description="Disordered" evidence="2">
    <location>
        <begin position="74"/>
        <end position="135"/>
    </location>
</feature>
<evidence type="ECO:0000256" key="1">
    <source>
        <dbReference type="ARBA" id="ARBA00022884"/>
    </source>
</evidence>
<dbReference type="InterPro" id="IPR012677">
    <property type="entry name" value="Nucleotide-bd_a/b_plait_sf"/>
</dbReference>
<dbReference type="Gene3D" id="3.30.70.330">
    <property type="match status" value="1"/>
</dbReference>
<dbReference type="Pfam" id="PF00076">
    <property type="entry name" value="RRM_1"/>
    <property type="match status" value="1"/>
</dbReference>
<sequence length="135" mass="14015">MNIYVGNLNWNMSSEDLQNLFAPYGEVTSAKIVTDKFNNDRSKGFGFVEMADDEAARAAIAALHDTDVLGRKIVVNESTPRPEGERGGFKKKSFGGGGGRPGGGGGYGGGSRNGGGGGYNRDRGGNGGGGGYNRY</sequence>
<dbReference type="SUPFAM" id="SSF54928">
    <property type="entry name" value="RNA-binding domain, RBD"/>
    <property type="match status" value="1"/>
</dbReference>
<evidence type="ECO:0000313" key="5">
    <source>
        <dbReference type="Proteomes" id="UP000753802"/>
    </source>
</evidence>
<proteinExistence type="predicted"/>
<dbReference type="RefSeq" id="WP_161819568.1">
    <property type="nucleotide sequence ID" value="NZ_JAACJS010000015.1"/>
</dbReference>
<evidence type="ECO:0000256" key="2">
    <source>
        <dbReference type="SAM" id="MobiDB-lite"/>
    </source>
</evidence>